<evidence type="ECO:0000256" key="1">
    <source>
        <dbReference type="SAM" id="MobiDB-lite"/>
    </source>
</evidence>
<dbReference type="EMBL" id="JARKIE010000044">
    <property type="protein sequence ID" value="KAJ7693948.1"/>
    <property type="molecule type" value="Genomic_DNA"/>
</dbReference>
<feature type="region of interest" description="Disordered" evidence="1">
    <location>
        <begin position="1"/>
        <end position="119"/>
    </location>
</feature>
<proteinExistence type="predicted"/>
<sequence length="258" mass="27724">MNRQASLSPTQSSTALEMELFDGQLTPVPPTSSPLQAPTNKRKRSGLSDDNLEKESEGGLFKTDPASSATAHGAAEQSRASSACDDPRDDSSESEDSETPQPRPTKRRGKGSSAQTTSKKGQIWALLSSIQSSDNQAKLQQLLRDIVDTSPQLHHNSAFYGESGSTVVDIIKQCAGIVQTSNLLDFFIMMNFIRLRLALHKKSKGKRKAVPVPSVHYPFPVPVEGVPEPRASGGQRMHTARARDGGRTQSGGVCGVLT</sequence>
<evidence type="ECO:0000313" key="3">
    <source>
        <dbReference type="Proteomes" id="UP001221757"/>
    </source>
</evidence>
<keyword evidence="3" id="KW-1185">Reference proteome</keyword>
<protein>
    <submittedName>
        <fullName evidence="2">Uncharacterized protein</fullName>
    </submittedName>
</protein>
<gene>
    <name evidence="2" type="ORF">B0H17DRAFT_1330262</name>
</gene>
<name>A0AAD7DKP3_MYCRO</name>
<evidence type="ECO:0000313" key="2">
    <source>
        <dbReference type="EMBL" id="KAJ7693948.1"/>
    </source>
</evidence>
<comment type="caution">
    <text evidence="2">The sequence shown here is derived from an EMBL/GenBank/DDBJ whole genome shotgun (WGS) entry which is preliminary data.</text>
</comment>
<reference evidence="2" key="1">
    <citation type="submission" date="2023-03" db="EMBL/GenBank/DDBJ databases">
        <title>Massive genome expansion in bonnet fungi (Mycena s.s.) driven by repeated elements and novel gene families across ecological guilds.</title>
        <authorList>
            <consortium name="Lawrence Berkeley National Laboratory"/>
            <person name="Harder C.B."/>
            <person name="Miyauchi S."/>
            <person name="Viragh M."/>
            <person name="Kuo A."/>
            <person name="Thoen E."/>
            <person name="Andreopoulos B."/>
            <person name="Lu D."/>
            <person name="Skrede I."/>
            <person name="Drula E."/>
            <person name="Henrissat B."/>
            <person name="Morin E."/>
            <person name="Kohler A."/>
            <person name="Barry K."/>
            <person name="LaButti K."/>
            <person name="Morin E."/>
            <person name="Salamov A."/>
            <person name="Lipzen A."/>
            <person name="Mereny Z."/>
            <person name="Hegedus B."/>
            <person name="Baldrian P."/>
            <person name="Stursova M."/>
            <person name="Weitz H."/>
            <person name="Taylor A."/>
            <person name="Grigoriev I.V."/>
            <person name="Nagy L.G."/>
            <person name="Martin F."/>
            <person name="Kauserud H."/>
        </authorList>
    </citation>
    <scope>NUCLEOTIDE SEQUENCE</scope>
    <source>
        <strain evidence="2">CBHHK067</strain>
    </source>
</reference>
<dbReference type="AlphaFoldDB" id="A0AAD7DKP3"/>
<feature type="compositionally biased region" description="Polar residues" evidence="1">
    <location>
        <begin position="1"/>
        <end position="15"/>
    </location>
</feature>
<dbReference type="Proteomes" id="UP001221757">
    <property type="component" value="Unassembled WGS sequence"/>
</dbReference>
<organism evidence="2 3">
    <name type="scientific">Mycena rosella</name>
    <name type="common">Pink bonnet</name>
    <name type="synonym">Agaricus rosellus</name>
    <dbReference type="NCBI Taxonomy" id="1033263"/>
    <lineage>
        <taxon>Eukaryota</taxon>
        <taxon>Fungi</taxon>
        <taxon>Dikarya</taxon>
        <taxon>Basidiomycota</taxon>
        <taxon>Agaricomycotina</taxon>
        <taxon>Agaricomycetes</taxon>
        <taxon>Agaricomycetidae</taxon>
        <taxon>Agaricales</taxon>
        <taxon>Marasmiineae</taxon>
        <taxon>Mycenaceae</taxon>
        <taxon>Mycena</taxon>
    </lineage>
</organism>
<accession>A0AAD7DKP3</accession>